<feature type="domain" description="Lytic transglycosylase MltA" evidence="7">
    <location>
        <begin position="166"/>
        <end position="319"/>
    </location>
</feature>
<comment type="catalytic activity">
    <reaction evidence="1">
        <text>Exolytic cleavage of the (1-&gt;4)-beta-glycosidic linkage between N-acetylmuramic acid (MurNAc) and N-acetylglucosamine (GlcNAc) residues in peptidoglycan, from either the reducing or the non-reducing ends of the peptidoglycan chains, with concomitant formation of a 1,6-anhydrobond in the MurNAc residue.</text>
        <dbReference type="EC" id="4.2.2.n1"/>
    </reaction>
</comment>
<dbReference type="SMART" id="SM00925">
    <property type="entry name" value="MltA"/>
    <property type="match status" value="1"/>
</dbReference>
<dbReference type="InterPro" id="IPR026044">
    <property type="entry name" value="MltA"/>
</dbReference>
<dbReference type="InterPro" id="IPR005300">
    <property type="entry name" value="MltA_B"/>
</dbReference>
<dbReference type="Gene3D" id="2.40.240.50">
    <property type="entry name" value="Barwin-like endoglucanases"/>
    <property type="match status" value="1"/>
</dbReference>
<dbReference type="PANTHER" id="PTHR30124">
    <property type="entry name" value="MEMBRANE-BOUND LYTIC MUREIN TRANSGLYCOSYLASE A"/>
    <property type="match status" value="1"/>
</dbReference>
<comment type="caution">
    <text evidence="8">The sequence shown here is derived from an EMBL/GenBank/DDBJ whole genome shotgun (WGS) entry which is preliminary data.</text>
</comment>
<dbReference type="RefSeq" id="WP_374252861.1">
    <property type="nucleotide sequence ID" value="NZ_JBAFUR010000005.1"/>
</dbReference>
<keyword evidence="9" id="KW-1185">Reference proteome</keyword>
<dbReference type="Pfam" id="PF06725">
    <property type="entry name" value="3D"/>
    <property type="match status" value="1"/>
</dbReference>
<evidence type="ECO:0000256" key="2">
    <source>
        <dbReference type="ARBA" id="ARBA00012587"/>
    </source>
</evidence>
<feature type="chain" id="PRO_5047463690" description="peptidoglycan lytic exotransglycosylase" evidence="6">
    <location>
        <begin position="42"/>
        <end position="431"/>
    </location>
</feature>
<evidence type="ECO:0000256" key="3">
    <source>
        <dbReference type="ARBA" id="ARBA00023239"/>
    </source>
</evidence>
<evidence type="ECO:0000313" key="9">
    <source>
        <dbReference type="Proteomes" id="UP001604043"/>
    </source>
</evidence>
<organism evidence="8 9">
    <name type="scientific">Xanthobacter aminoxidans</name>
    <dbReference type="NCBI Taxonomy" id="186280"/>
    <lineage>
        <taxon>Bacteria</taxon>
        <taxon>Pseudomonadati</taxon>
        <taxon>Pseudomonadota</taxon>
        <taxon>Alphaproteobacteria</taxon>
        <taxon>Hyphomicrobiales</taxon>
        <taxon>Xanthobacteraceae</taxon>
        <taxon>Xanthobacter</taxon>
    </lineage>
</organism>
<dbReference type="SUPFAM" id="SSF50685">
    <property type="entry name" value="Barwin-like endoglucanases"/>
    <property type="match status" value="1"/>
</dbReference>
<evidence type="ECO:0000256" key="1">
    <source>
        <dbReference type="ARBA" id="ARBA00001420"/>
    </source>
</evidence>
<dbReference type="PANTHER" id="PTHR30124:SF0">
    <property type="entry name" value="MEMBRANE-BOUND LYTIC MUREIN TRANSGLYCOSYLASE A"/>
    <property type="match status" value="1"/>
</dbReference>
<sequence>MAQARAVTAGVRRFAPGVAARCASLTGMVVALFAATSSCVAAPASRPIPAPAMSLQPIVPVVAGARLEPVAFTDLDGWIADDHAAAFATFRVSCAALKSPPKDVGPASAPTLRQGLRHACAAAARLGPDAPSPLLARLFFEANFRAWRVIPDGGSGGYYTGYYEPEVEGALQPGNGFDVPVYGRPGDLVMTGPGATPNSGSAFRREGDALVPYHDRAAIEDGALAGRGLEIVWLKDPVDLFFMQIQGSARVRLPDGRILRLGYDGFNGQPYVAVGRLLVQRGLVPREEMSMARIRAFMEADPAAGRALRRENPTFTFFKALTLGADAGAMGAQGVSLTAGRSLAVDRKLHTYGTPIFVEADLPLSAPGTAEPFRRLMIAQDTGSAIVGPARADVFFGAGDAAGAVAGRIRHSGKFTMLVPRFAKVDSGGTP</sequence>
<dbReference type="Gene3D" id="2.40.40.10">
    <property type="entry name" value="RlpA-like domain"/>
    <property type="match status" value="1"/>
</dbReference>
<evidence type="ECO:0000256" key="4">
    <source>
        <dbReference type="ARBA" id="ARBA00023316"/>
    </source>
</evidence>
<dbReference type="Pfam" id="PF03562">
    <property type="entry name" value="MltA"/>
    <property type="match status" value="1"/>
</dbReference>
<accession>A0ABW6ZMI9</accession>
<dbReference type="Proteomes" id="UP001604043">
    <property type="component" value="Unassembled WGS sequence"/>
</dbReference>
<gene>
    <name evidence="8" type="ORF">V5F30_18775</name>
</gene>
<dbReference type="CDD" id="cd14485">
    <property type="entry name" value="mltA_like_LT_A"/>
    <property type="match status" value="1"/>
</dbReference>
<evidence type="ECO:0000259" key="7">
    <source>
        <dbReference type="SMART" id="SM00925"/>
    </source>
</evidence>
<dbReference type="CDD" id="cd14668">
    <property type="entry name" value="mlta_B"/>
    <property type="match status" value="1"/>
</dbReference>
<dbReference type="EC" id="4.2.2.n1" evidence="2"/>
<reference evidence="8 9" key="1">
    <citation type="submission" date="2024-02" db="EMBL/GenBank/DDBJ databases">
        <title>Expansion and revision of Xanthobacter and proposal of Roseixanthobacter gen. nov.</title>
        <authorList>
            <person name="Soltysiak M.P.M."/>
            <person name="Jalihal A."/>
            <person name="Ory A."/>
            <person name="Chrisophersen C."/>
            <person name="Lee A.D."/>
            <person name="Boulton J."/>
            <person name="Springer M."/>
        </authorList>
    </citation>
    <scope>NUCLEOTIDE SEQUENCE [LARGE SCALE GENOMIC DNA]</scope>
    <source>
        <strain evidence="8 9">CB5</strain>
    </source>
</reference>
<evidence type="ECO:0000313" key="8">
    <source>
        <dbReference type="EMBL" id="MFG1254263.1"/>
    </source>
</evidence>
<dbReference type="InterPro" id="IPR036908">
    <property type="entry name" value="RlpA-like_sf"/>
</dbReference>
<dbReference type="InterPro" id="IPR010611">
    <property type="entry name" value="3D_dom"/>
</dbReference>
<feature type="signal peptide" evidence="6">
    <location>
        <begin position="1"/>
        <end position="41"/>
    </location>
</feature>
<evidence type="ECO:0000256" key="6">
    <source>
        <dbReference type="SAM" id="SignalP"/>
    </source>
</evidence>
<dbReference type="PIRSF" id="PIRSF019422">
    <property type="entry name" value="MltA"/>
    <property type="match status" value="1"/>
</dbReference>
<evidence type="ECO:0000256" key="5">
    <source>
        <dbReference type="ARBA" id="ARBA00030918"/>
    </source>
</evidence>
<dbReference type="EMBL" id="JBAFUR010000005">
    <property type="protein sequence ID" value="MFG1254263.1"/>
    <property type="molecule type" value="Genomic_DNA"/>
</dbReference>
<proteinExistence type="predicted"/>
<name>A0ABW6ZMI9_9HYPH</name>
<protein>
    <recommendedName>
        <fullName evidence="2">peptidoglycan lytic exotransglycosylase</fullName>
        <ecNumber evidence="2">4.2.2.n1</ecNumber>
    </recommendedName>
    <alternativeName>
        <fullName evidence="5">Murein hydrolase A</fullName>
    </alternativeName>
</protein>
<keyword evidence="6" id="KW-0732">Signal</keyword>
<keyword evidence="4" id="KW-0961">Cell wall biogenesis/degradation</keyword>
<keyword evidence="3" id="KW-0456">Lyase</keyword>